<evidence type="ECO:0000313" key="2">
    <source>
        <dbReference type="Proteomes" id="UP000053989"/>
    </source>
</evidence>
<dbReference type="EMBL" id="KN822089">
    <property type="protein sequence ID" value="KIM58225.1"/>
    <property type="molecule type" value="Genomic_DNA"/>
</dbReference>
<accession>A0A0C3DBY9</accession>
<dbReference type="OrthoDB" id="2449121at2759"/>
<proteinExistence type="predicted"/>
<evidence type="ECO:0000313" key="1">
    <source>
        <dbReference type="EMBL" id="KIM58225.1"/>
    </source>
</evidence>
<dbReference type="AlphaFoldDB" id="A0A0C3DBY9"/>
<dbReference type="STRING" id="1036808.A0A0C3DBY9"/>
<keyword evidence="2" id="KW-1185">Reference proteome</keyword>
<dbReference type="PANTHER" id="PTHR35871">
    <property type="entry name" value="EXPRESSED PROTEIN"/>
    <property type="match status" value="1"/>
</dbReference>
<gene>
    <name evidence="1" type="ORF">SCLCIDRAFT_98789</name>
</gene>
<feature type="non-terminal residue" evidence="1">
    <location>
        <position position="98"/>
    </location>
</feature>
<evidence type="ECO:0008006" key="3">
    <source>
        <dbReference type="Google" id="ProtNLM"/>
    </source>
</evidence>
<dbReference type="Gene3D" id="3.30.420.10">
    <property type="entry name" value="Ribonuclease H-like superfamily/Ribonuclease H"/>
    <property type="match status" value="1"/>
</dbReference>
<dbReference type="InParanoid" id="A0A0C3DBY9"/>
<reference evidence="1 2" key="1">
    <citation type="submission" date="2014-04" db="EMBL/GenBank/DDBJ databases">
        <authorList>
            <consortium name="DOE Joint Genome Institute"/>
            <person name="Kuo A."/>
            <person name="Kohler A."/>
            <person name="Nagy L.G."/>
            <person name="Floudas D."/>
            <person name="Copeland A."/>
            <person name="Barry K.W."/>
            <person name="Cichocki N."/>
            <person name="Veneault-Fourrey C."/>
            <person name="LaButti K."/>
            <person name="Lindquist E.A."/>
            <person name="Lipzen A."/>
            <person name="Lundell T."/>
            <person name="Morin E."/>
            <person name="Murat C."/>
            <person name="Sun H."/>
            <person name="Tunlid A."/>
            <person name="Henrissat B."/>
            <person name="Grigoriev I.V."/>
            <person name="Hibbett D.S."/>
            <person name="Martin F."/>
            <person name="Nordberg H.P."/>
            <person name="Cantor M.N."/>
            <person name="Hua S.X."/>
        </authorList>
    </citation>
    <scope>NUCLEOTIDE SEQUENCE [LARGE SCALE GENOMIC DNA]</scope>
    <source>
        <strain evidence="1 2">Foug A</strain>
    </source>
</reference>
<organism evidence="1 2">
    <name type="scientific">Scleroderma citrinum Foug A</name>
    <dbReference type="NCBI Taxonomy" id="1036808"/>
    <lineage>
        <taxon>Eukaryota</taxon>
        <taxon>Fungi</taxon>
        <taxon>Dikarya</taxon>
        <taxon>Basidiomycota</taxon>
        <taxon>Agaricomycotina</taxon>
        <taxon>Agaricomycetes</taxon>
        <taxon>Agaricomycetidae</taxon>
        <taxon>Boletales</taxon>
        <taxon>Sclerodermatineae</taxon>
        <taxon>Sclerodermataceae</taxon>
        <taxon>Scleroderma</taxon>
    </lineage>
</organism>
<feature type="non-terminal residue" evidence="1">
    <location>
        <position position="1"/>
    </location>
</feature>
<reference evidence="2" key="2">
    <citation type="submission" date="2015-01" db="EMBL/GenBank/DDBJ databases">
        <title>Evolutionary Origins and Diversification of the Mycorrhizal Mutualists.</title>
        <authorList>
            <consortium name="DOE Joint Genome Institute"/>
            <consortium name="Mycorrhizal Genomics Consortium"/>
            <person name="Kohler A."/>
            <person name="Kuo A."/>
            <person name="Nagy L.G."/>
            <person name="Floudas D."/>
            <person name="Copeland A."/>
            <person name="Barry K.W."/>
            <person name="Cichocki N."/>
            <person name="Veneault-Fourrey C."/>
            <person name="LaButti K."/>
            <person name="Lindquist E.A."/>
            <person name="Lipzen A."/>
            <person name="Lundell T."/>
            <person name="Morin E."/>
            <person name="Murat C."/>
            <person name="Riley R."/>
            <person name="Ohm R."/>
            <person name="Sun H."/>
            <person name="Tunlid A."/>
            <person name="Henrissat B."/>
            <person name="Grigoriev I.V."/>
            <person name="Hibbett D.S."/>
            <person name="Martin F."/>
        </authorList>
    </citation>
    <scope>NUCLEOTIDE SEQUENCE [LARGE SCALE GENOMIC DNA]</scope>
    <source>
        <strain evidence="2">Foug A</strain>
    </source>
</reference>
<name>A0A0C3DBY9_9AGAM</name>
<dbReference type="GO" id="GO:0003676">
    <property type="term" value="F:nucleic acid binding"/>
    <property type="evidence" value="ECO:0007669"/>
    <property type="project" value="InterPro"/>
</dbReference>
<dbReference type="InterPro" id="IPR036397">
    <property type="entry name" value="RNaseH_sf"/>
</dbReference>
<dbReference type="Proteomes" id="UP000053989">
    <property type="component" value="Unassembled WGS sequence"/>
</dbReference>
<dbReference type="HOGENOM" id="CLU_005726_8_1_1"/>
<dbReference type="PANTHER" id="PTHR35871:SF1">
    <property type="entry name" value="CXC1-LIKE CYSTEINE CLUSTER ASSOCIATED WITH KDZ TRANSPOSASES DOMAIN-CONTAINING PROTEIN"/>
    <property type="match status" value="1"/>
</dbReference>
<sequence>EQFIRDAGHKCVFLPKFHCELNPIEMYWGWCKYHYHQVTKPNFATAKQTVIDILNSCPAEVICCFINHSYRFMSAYWLGLTGQAAEWAVQKQKQHQQV</sequence>
<protein>
    <recommendedName>
        <fullName evidence="3">Tc1-like transposase DDE domain-containing protein</fullName>
    </recommendedName>
</protein>